<evidence type="ECO:0000313" key="8">
    <source>
        <dbReference type="Proteomes" id="UP000253628"/>
    </source>
</evidence>
<keyword evidence="4" id="KW-0560">Oxidoreductase</keyword>
<dbReference type="PANTHER" id="PTHR43557:SF2">
    <property type="entry name" value="RIESKE DOMAIN-CONTAINING PROTEIN-RELATED"/>
    <property type="match status" value="1"/>
</dbReference>
<feature type="domain" description="FAD/NAD(P)-binding" evidence="5">
    <location>
        <begin position="5"/>
        <end position="303"/>
    </location>
</feature>
<protein>
    <submittedName>
        <fullName evidence="7">3-phenylpropionate/trans-cinnamate dioxygenase ferredoxin reductase subunit</fullName>
    </submittedName>
</protein>
<dbReference type="SUPFAM" id="SSF51905">
    <property type="entry name" value="FAD/NAD(P)-binding domain"/>
    <property type="match status" value="2"/>
</dbReference>
<evidence type="ECO:0000259" key="6">
    <source>
        <dbReference type="Pfam" id="PF14759"/>
    </source>
</evidence>
<dbReference type="InterPro" id="IPR050446">
    <property type="entry name" value="FAD-oxidoreductase/Apoptosis"/>
</dbReference>
<dbReference type="Pfam" id="PF07992">
    <property type="entry name" value="Pyr_redox_2"/>
    <property type="match status" value="1"/>
</dbReference>
<dbReference type="Proteomes" id="UP000253628">
    <property type="component" value="Unassembled WGS sequence"/>
</dbReference>
<dbReference type="GO" id="GO:0016651">
    <property type="term" value="F:oxidoreductase activity, acting on NAD(P)H"/>
    <property type="evidence" value="ECO:0007669"/>
    <property type="project" value="TreeGrafter"/>
</dbReference>
<dbReference type="GO" id="GO:0051213">
    <property type="term" value="F:dioxygenase activity"/>
    <property type="evidence" value="ECO:0007669"/>
    <property type="project" value="UniProtKB-KW"/>
</dbReference>
<keyword evidence="2" id="KW-0285">Flavoprotein</keyword>
<gene>
    <name evidence="7" type="ORF">DFR37_12524</name>
</gene>
<dbReference type="GO" id="GO:0005737">
    <property type="term" value="C:cytoplasm"/>
    <property type="evidence" value="ECO:0007669"/>
    <property type="project" value="TreeGrafter"/>
</dbReference>
<keyword evidence="3" id="KW-0274">FAD</keyword>
<evidence type="ECO:0000256" key="2">
    <source>
        <dbReference type="ARBA" id="ARBA00022630"/>
    </source>
</evidence>
<evidence type="ECO:0000259" key="5">
    <source>
        <dbReference type="Pfam" id="PF07992"/>
    </source>
</evidence>
<evidence type="ECO:0000256" key="1">
    <source>
        <dbReference type="ARBA" id="ARBA00001974"/>
    </source>
</evidence>
<evidence type="ECO:0000256" key="3">
    <source>
        <dbReference type="ARBA" id="ARBA00022827"/>
    </source>
</evidence>
<name>A0A366H139_9BURK</name>
<feature type="domain" description="Reductase C-terminal" evidence="6">
    <location>
        <begin position="322"/>
        <end position="403"/>
    </location>
</feature>
<dbReference type="PANTHER" id="PTHR43557">
    <property type="entry name" value="APOPTOSIS-INDUCING FACTOR 1"/>
    <property type="match status" value="1"/>
</dbReference>
<dbReference type="InterPro" id="IPR023753">
    <property type="entry name" value="FAD/NAD-binding_dom"/>
</dbReference>
<comment type="caution">
    <text evidence="7">The sequence shown here is derived from an EMBL/GenBank/DDBJ whole genome shotgun (WGS) entry which is preliminary data.</text>
</comment>
<comment type="cofactor">
    <cofactor evidence="1">
        <name>FAD</name>
        <dbReference type="ChEBI" id="CHEBI:57692"/>
    </cofactor>
</comment>
<evidence type="ECO:0000256" key="4">
    <source>
        <dbReference type="ARBA" id="ARBA00023002"/>
    </source>
</evidence>
<accession>A0A366H139</accession>
<dbReference type="EMBL" id="QNRQ01000025">
    <property type="protein sequence ID" value="RBP33662.1"/>
    <property type="molecule type" value="Genomic_DNA"/>
</dbReference>
<dbReference type="InterPro" id="IPR016156">
    <property type="entry name" value="FAD/NAD-linked_Rdtase_dimer_sf"/>
</dbReference>
<organism evidence="7 8">
    <name type="scientific">Eoetvoesiella caeni</name>
    <dbReference type="NCBI Taxonomy" id="645616"/>
    <lineage>
        <taxon>Bacteria</taxon>
        <taxon>Pseudomonadati</taxon>
        <taxon>Pseudomonadota</taxon>
        <taxon>Betaproteobacteria</taxon>
        <taxon>Burkholderiales</taxon>
        <taxon>Alcaligenaceae</taxon>
        <taxon>Eoetvoesiella</taxon>
    </lineage>
</organism>
<dbReference type="SUPFAM" id="SSF55424">
    <property type="entry name" value="FAD/NAD-linked reductases, dimerisation (C-terminal) domain"/>
    <property type="match status" value="1"/>
</dbReference>
<dbReference type="Gene3D" id="3.50.50.60">
    <property type="entry name" value="FAD/NAD(P)-binding domain"/>
    <property type="match status" value="2"/>
</dbReference>
<keyword evidence="7" id="KW-0223">Dioxygenase</keyword>
<dbReference type="PRINTS" id="PR00368">
    <property type="entry name" value="FADPNR"/>
</dbReference>
<keyword evidence="8" id="KW-1185">Reference proteome</keyword>
<dbReference type="Pfam" id="PF14759">
    <property type="entry name" value="Reductase_C"/>
    <property type="match status" value="1"/>
</dbReference>
<dbReference type="AlphaFoldDB" id="A0A366H139"/>
<dbReference type="InterPro" id="IPR028202">
    <property type="entry name" value="Reductase_C"/>
</dbReference>
<proteinExistence type="predicted"/>
<dbReference type="PRINTS" id="PR00411">
    <property type="entry name" value="PNDRDTASEI"/>
</dbReference>
<reference evidence="7 8" key="1">
    <citation type="submission" date="2018-06" db="EMBL/GenBank/DDBJ databases">
        <title>Genomic Encyclopedia of Type Strains, Phase IV (KMG-IV): sequencing the most valuable type-strain genomes for metagenomic binning, comparative biology and taxonomic classification.</title>
        <authorList>
            <person name="Goeker M."/>
        </authorList>
    </citation>
    <scope>NUCLEOTIDE SEQUENCE [LARGE SCALE GENOMIC DNA]</scope>
    <source>
        <strain evidence="7 8">DSM 25520</strain>
    </source>
</reference>
<evidence type="ECO:0000313" key="7">
    <source>
        <dbReference type="EMBL" id="RBP33662.1"/>
    </source>
</evidence>
<dbReference type="Gene3D" id="3.30.390.30">
    <property type="match status" value="1"/>
</dbReference>
<dbReference type="RefSeq" id="WP_170139993.1">
    <property type="nucleotide sequence ID" value="NZ_JACCEU010000020.1"/>
</dbReference>
<dbReference type="InterPro" id="IPR036188">
    <property type="entry name" value="FAD/NAD-bd_sf"/>
</dbReference>
<sequence length="407" mass="43704">MNRGVVVLGGGQAACQLVASLRQMKYDGTLTMIGDEHALPYQRPPLSKGFLKGEADIASISLRTAEFYQKIGCEMRMGVRAVSINRESQIVELENGDSLGYECLVLATGARPKTYPGLPIETKNLHYLRTLAHAGQLSESLSKAKKLAIIGAGYVGMEVAASARQLGVEVSIFETAPRVMLRSVGPQLASIIQDIHTRHGVRLNLSAEIKEIKHDALKGSFTIVTGTHGTDDFDLLVIGIGAQANTELAVGAGIGCGYGILVDASCRTSDPAVFAIGDCSEQNHPIYGPGFRLESVQNAVDQAKCAAAAIVGGPQPPPSVPWFWSDQYGHRVQVAGLPRHHDVCVIREQTANEGALTNAGSVWYLKDRKVVSVETLDAPKDFMVGRSYIKNNTEVDAERLAKEELLA</sequence>